<name>A0AAW4XUF9_9BURK</name>
<organism evidence="2 3">
    <name type="scientific">Comamonas koreensis</name>
    <dbReference type="NCBI Taxonomy" id="160825"/>
    <lineage>
        <taxon>Bacteria</taxon>
        <taxon>Pseudomonadati</taxon>
        <taxon>Pseudomonadota</taxon>
        <taxon>Betaproteobacteria</taxon>
        <taxon>Burkholderiales</taxon>
        <taxon>Comamonadaceae</taxon>
        <taxon>Comamonas</taxon>
    </lineage>
</organism>
<dbReference type="Pfam" id="PF04314">
    <property type="entry name" value="PCuAC"/>
    <property type="match status" value="1"/>
</dbReference>
<gene>
    <name evidence="2" type="ORF">LPW39_06470</name>
</gene>
<evidence type="ECO:0000256" key="1">
    <source>
        <dbReference type="SAM" id="SignalP"/>
    </source>
</evidence>
<evidence type="ECO:0000313" key="3">
    <source>
        <dbReference type="Proteomes" id="UP001199260"/>
    </source>
</evidence>
<reference evidence="2 3" key="1">
    <citation type="submission" date="2021-11" db="EMBL/GenBank/DDBJ databases">
        <title>Genome sequence.</title>
        <authorList>
            <person name="Sun Q."/>
        </authorList>
    </citation>
    <scope>NUCLEOTIDE SEQUENCE [LARGE SCALE GENOMIC DNA]</scope>
    <source>
        <strain evidence="2 3">KCTC 12005</strain>
    </source>
</reference>
<protein>
    <submittedName>
        <fullName evidence="2">Copper chaperone PCu(A)C</fullName>
    </submittedName>
</protein>
<evidence type="ECO:0000313" key="2">
    <source>
        <dbReference type="EMBL" id="MCD2164775.1"/>
    </source>
</evidence>
<dbReference type="InterPro" id="IPR058248">
    <property type="entry name" value="Lxx211020-like"/>
</dbReference>
<keyword evidence="3" id="KW-1185">Reference proteome</keyword>
<dbReference type="AlphaFoldDB" id="A0AAW4XUF9"/>
<feature type="signal peptide" evidence="1">
    <location>
        <begin position="1"/>
        <end position="22"/>
    </location>
</feature>
<accession>A0AAW4XUF9</accession>
<dbReference type="RefSeq" id="WP_230772710.1">
    <property type="nucleotide sequence ID" value="NZ_JAJNCT010000005.1"/>
</dbReference>
<dbReference type="PANTHER" id="PTHR36302">
    <property type="entry name" value="BLR7088 PROTEIN"/>
    <property type="match status" value="1"/>
</dbReference>
<dbReference type="SUPFAM" id="SSF110087">
    <property type="entry name" value="DR1885-like metal-binding protein"/>
    <property type="match status" value="1"/>
</dbReference>
<dbReference type="Gene3D" id="2.60.40.1890">
    <property type="entry name" value="PCu(A)C copper chaperone"/>
    <property type="match status" value="1"/>
</dbReference>
<dbReference type="PANTHER" id="PTHR36302:SF1">
    <property type="entry name" value="COPPER CHAPERONE PCU(A)C"/>
    <property type="match status" value="1"/>
</dbReference>
<dbReference type="Proteomes" id="UP001199260">
    <property type="component" value="Unassembled WGS sequence"/>
</dbReference>
<sequence length="162" mass="16875">MRPLLPSLLAAFAFATASSAFAHVTVSNPWARATVAQQQASGVFMDLRSAHDDAQLVGVKTDAASTAEVHEMRMEDNVMKMRAVPSVKLPNGQAVSLKPGGYHIMLMGLKKPLVAGENVDLTLEVVHADGAKESIAVSAPIRALAPAAAGQPAAAGGHQHQH</sequence>
<keyword evidence="1" id="KW-0732">Signal</keyword>
<feature type="chain" id="PRO_5043913225" evidence="1">
    <location>
        <begin position="23"/>
        <end position="162"/>
    </location>
</feature>
<comment type="caution">
    <text evidence="2">The sequence shown here is derived from an EMBL/GenBank/DDBJ whole genome shotgun (WGS) entry which is preliminary data.</text>
</comment>
<dbReference type="EMBL" id="JAJNCT010000005">
    <property type="protein sequence ID" value="MCD2164775.1"/>
    <property type="molecule type" value="Genomic_DNA"/>
</dbReference>
<dbReference type="InterPro" id="IPR036182">
    <property type="entry name" value="PCuAC_sf"/>
</dbReference>
<proteinExistence type="predicted"/>
<dbReference type="InterPro" id="IPR007410">
    <property type="entry name" value="LpqE-like"/>
</dbReference>